<evidence type="ECO:0000256" key="4">
    <source>
        <dbReference type="ARBA" id="ARBA00020631"/>
    </source>
</evidence>
<evidence type="ECO:0000256" key="9">
    <source>
        <dbReference type="ARBA" id="ARBA00025687"/>
    </source>
</evidence>
<comment type="subunit">
    <text evidence="3 10">Component of the Mediator complex.</text>
</comment>
<dbReference type="Gene3D" id="6.10.140.200">
    <property type="match status" value="1"/>
</dbReference>
<dbReference type="PANTHER" id="PTHR21428">
    <property type="entry name" value="MEDIATOR OF RNA POLYMERASE II TRANSCRIPTION SUBUNIT 7"/>
    <property type="match status" value="1"/>
</dbReference>
<keyword evidence="11" id="KW-0175">Coiled coil</keyword>
<keyword evidence="7 10" id="KW-0804">Transcription</keyword>
<gene>
    <name evidence="12" type="ORF">CC80DRAFT_494944</name>
</gene>
<name>A0A6A5TMX5_9PLEO</name>
<protein>
    <recommendedName>
        <fullName evidence="4 10">Mediator of RNA polymerase II transcription subunit 7</fullName>
    </recommendedName>
</protein>
<reference evidence="12" key="1">
    <citation type="journal article" date="2020" name="Stud. Mycol.">
        <title>101 Dothideomycetes genomes: a test case for predicting lifestyles and emergence of pathogens.</title>
        <authorList>
            <person name="Haridas S."/>
            <person name="Albert R."/>
            <person name="Binder M."/>
            <person name="Bloem J."/>
            <person name="Labutti K."/>
            <person name="Salamov A."/>
            <person name="Andreopoulos B."/>
            <person name="Baker S."/>
            <person name="Barry K."/>
            <person name="Bills G."/>
            <person name="Bluhm B."/>
            <person name="Cannon C."/>
            <person name="Castanera R."/>
            <person name="Culley D."/>
            <person name="Daum C."/>
            <person name="Ezra D."/>
            <person name="Gonzalez J."/>
            <person name="Henrissat B."/>
            <person name="Kuo A."/>
            <person name="Liang C."/>
            <person name="Lipzen A."/>
            <person name="Lutzoni F."/>
            <person name="Magnuson J."/>
            <person name="Mondo S."/>
            <person name="Nolan M."/>
            <person name="Ohm R."/>
            <person name="Pangilinan J."/>
            <person name="Park H.-J."/>
            <person name="Ramirez L."/>
            <person name="Alfaro M."/>
            <person name="Sun H."/>
            <person name="Tritt A."/>
            <person name="Yoshinaga Y."/>
            <person name="Zwiers L.-H."/>
            <person name="Turgeon B."/>
            <person name="Goodwin S."/>
            <person name="Spatafora J."/>
            <person name="Crous P."/>
            <person name="Grigoriev I."/>
        </authorList>
    </citation>
    <scope>NUCLEOTIDE SEQUENCE</scope>
    <source>
        <strain evidence="12">CBS 675.92</strain>
    </source>
</reference>
<dbReference type="GO" id="GO:0070847">
    <property type="term" value="C:core mediator complex"/>
    <property type="evidence" value="ECO:0007669"/>
    <property type="project" value="TreeGrafter"/>
</dbReference>
<organism evidence="12 13">
    <name type="scientific">Byssothecium circinans</name>
    <dbReference type="NCBI Taxonomy" id="147558"/>
    <lineage>
        <taxon>Eukaryota</taxon>
        <taxon>Fungi</taxon>
        <taxon>Dikarya</taxon>
        <taxon>Ascomycota</taxon>
        <taxon>Pezizomycotina</taxon>
        <taxon>Dothideomycetes</taxon>
        <taxon>Pleosporomycetidae</taxon>
        <taxon>Pleosporales</taxon>
        <taxon>Massarineae</taxon>
        <taxon>Massarinaceae</taxon>
        <taxon>Byssothecium</taxon>
    </lineage>
</organism>
<evidence type="ECO:0000256" key="8">
    <source>
        <dbReference type="ARBA" id="ARBA00023242"/>
    </source>
</evidence>
<dbReference type="GO" id="GO:0003712">
    <property type="term" value="F:transcription coregulator activity"/>
    <property type="evidence" value="ECO:0007669"/>
    <property type="project" value="InterPro"/>
</dbReference>
<evidence type="ECO:0000256" key="5">
    <source>
        <dbReference type="ARBA" id="ARBA00023015"/>
    </source>
</evidence>
<keyword evidence="6 10" id="KW-0010">Activator</keyword>
<dbReference type="AlphaFoldDB" id="A0A6A5TMX5"/>
<dbReference type="Proteomes" id="UP000800035">
    <property type="component" value="Unassembled WGS sequence"/>
</dbReference>
<evidence type="ECO:0000256" key="2">
    <source>
        <dbReference type="ARBA" id="ARBA00009994"/>
    </source>
</evidence>
<evidence type="ECO:0000256" key="3">
    <source>
        <dbReference type="ARBA" id="ARBA00011837"/>
    </source>
</evidence>
<dbReference type="InterPro" id="IPR009244">
    <property type="entry name" value="Mediatior_Med7"/>
</dbReference>
<feature type="coiled-coil region" evidence="11">
    <location>
        <begin position="236"/>
        <end position="263"/>
    </location>
</feature>
<evidence type="ECO:0000256" key="7">
    <source>
        <dbReference type="ARBA" id="ARBA00023163"/>
    </source>
</evidence>
<dbReference type="PANTHER" id="PTHR21428:SF11">
    <property type="entry name" value="MEDIATOR OF RNA POLYMERASE II TRANSCRIPTION SUBUNIT 7"/>
    <property type="match status" value="1"/>
</dbReference>
<dbReference type="InterPro" id="IPR044888">
    <property type="entry name" value="Mediatior_Med7_sf"/>
</dbReference>
<dbReference type="Pfam" id="PF05983">
    <property type="entry name" value="Med7"/>
    <property type="match status" value="1"/>
</dbReference>
<proteinExistence type="inferred from homology"/>
<comment type="similarity">
    <text evidence="2 10">Belongs to the Mediator complex subunit 7 family.</text>
</comment>
<evidence type="ECO:0000313" key="13">
    <source>
        <dbReference type="Proteomes" id="UP000800035"/>
    </source>
</evidence>
<evidence type="ECO:0000256" key="1">
    <source>
        <dbReference type="ARBA" id="ARBA00004123"/>
    </source>
</evidence>
<dbReference type="SUPFAM" id="SSF140718">
    <property type="entry name" value="Mediator hinge subcomplex-like"/>
    <property type="match status" value="1"/>
</dbReference>
<dbReference type="GO" id="GO:0016592">
    <property type="term" value="C:mediator complex"/>
    <property type="evidence" value="ECO:0007669"/>
    <property type="project" value="InterPro"/>
</dbReference>
<dbReference type="InterPro" id="IPR037212">
    <property type="entry name" value="Med7/Med21-like"/>
</dbReference>
<comment type="subcellular location">
    <subcellularLocation>
        <location evidence="1 10">Nucleus</location>
    </subcellularLocation>
</comment>
<comment type="function">
    <text evidence="9">Component of the Mediator complex, a coactivator involved in the regulated transcription of nearly all RNA polymerase II-dependent genes. Mediator functions as a bridge to convey information from gene-specific regulatory proteins to the basal RNA polymerase II transcription machinery. Mediator is recruited to promoters by direct interactions with regulatory proteins and serves as a scaffold for the assembly of a functional preinitiation complex with RNA polymerase II and the general transcription factors.</text>
</comment>
<dbReference type="OrthoDB" id="10253553at2759"/>
<accession>A0A6A5TMX5</accession>
<dbReference type="Gene3D" id="6.10.140.1520">
    <property type="match status" value="1"/>
</dbReference>
<evidence type="ECO:0000313" key="12">
    <source>
        <dbReference type="EMBL" id="KAF1953079.1"/>
    </source>
</evidence>
<keyword evidence="8 10" id="KW-0539">Nucleus</keyword>
<dbReference type="GO" id="GO:0006357">
    <property type="term" value="P:regulation of transcription by RNA polymerase II"/>
    <property type="evidence" value="ECO:0007669"/>
    <property type="project" value="InterPro"/>
</dbReference>
<evidence type="ECO:0000256" key="10">
    <source>
        <dbReference type="RuleBase" id="RU364060"/>
    </source>
</evidence>
<keyword evidence="5 10" id="KW-0805">Transcription regulation</keyword>
<keyword evidence="13" id="KW-1185">Reference proteome</keyword>
<sequence>MAQPPEEDGQAILSIFPLPPPFYKHFTPTNLSALKDAKETLASESSNAATSTSAPASPQLTAANLLSLPAELREQLTYLIPPEPPSEETEYRVFGKPTKISGTDEFEQIMKYVSGRLWNKDENVGLLPLWEYERLYPELSPDEKWSSLDRQNYLFRFLRSILLKHIELLGSLAADPAGLSKDKDGNPILLREEPEDPMQPWGPKKPVYDKAKDKILREILTLSMNMHALINEYRPHQARETLIREMESQVERKKREIEGVKRMAGRVMATLEGFGEAVGKEEDMKGSEVGADGVMADEERARQREMWTVLDEILGF</sequence>
<dbReference type="EMBL" id="ML977006">
    <property type="protein sequence ID" value="KAF1953079.1"/>
    <property type="molecule type" value="Genomic_DNA"/>
</dbReference>
<evidence type="ECO:0000256" key="11">
    <source>
        <dbReference type="SAM" id="Coils"/>
    </source>
</evidence>
<evidence type="ECO:0000256" key="6">
    <source>
        <dbReference type="ARBA" id="ARBA00023159"/>
    </source>
</evidence>